<proteinExistence type="predicted"/>
<comment type="caution">
    <text evidence="3">The sequence shown here is derived from an EMBL/GenBank/DDBJ whole genome shotgun (WGS) entry which is preliminary data.</text>
</comment>
<dbReference type="Proteomes" id="UP000294927">
    <property type="component" value="Unassembled WGS sequence"/>
</dbReference>
<feature type="region of interest" description="Disordered" evidence="1">
    <location>
        <begin position="1"/>
        <end position="20"/>
    </location>
</feature>
<evidence type="ECO:0000256" key="1">
    <source>
        <dbReference type="SAM" id="MobiDB-lite"/>
    </source>
</evidence>
<organism evidence="3 4">
    <name type="scientific">Actinophytocola oryzae</name>
    <dbReference type="NCBI Taxonomy" id="502181"/>
    <lineage>
        <taxon>Bacteria</taxon>
        <taxon>Bacillati</taxon>
        <taxon>Actinomycetota</taxon>
        <taxon>Actinomycetes</taxon>
        <taxon>Pseudonocardiales</taxon>
        <taxon>Pseudonocardiaceae</taxon>
    </lineage>
</organism>
<protein>
    <submittedName>
        <fullName evidence="3">ABC-type branched-subunit amino acid transport system substrate-binding protein</fullName>
    </submittedName>
</protein>
<sequence length="513" mass="55700">MAERTRGARKLSEPKPFNPPTPWYRRTHTRIIAIVVTLAVIVWMGFWRPWETVRVTDGSDDLFGGLGEVERLIRAENRAVGESGQDYATIAFMMPIRTGDKDPNSRTSIQHELEGAYLAQWWSNHEEGDPVRFSSSRPLVRLLLADTGDGGVDWNDTVTDLVARAESDEHLVAVAGLGSSVDTTQRAVSALNDHGIPTFGSVITSSALSAPRLARVAPTNADEAAAAVAYLTTTPEWLAATPEAPYKIHMVRDTDPNDRYATDLANRYRNAFPRDNPAYPRPTEGGFNAAVGAVGNVLALEAQRICGIDPDVVFFAGFSADLRTFLGKLAARDCAADGPITVICGDDVNRVTGVHGLWTGGSVRVLYTTLATPQAWDSPVAERDKLFSPVPIARFRDGPHSYHAVFGDDLEDGHAIMSYDSVVTAVEATRRARTEKAKVPQPVDLVNGLNQINGTARVPGASGWIYFQIPRNASQQWLPFNKLIPVMSLDANGKATLEALSSNNGRPPGPPPR</sequence>
<reference evidence="3 4" key="1">
    <citation type="submission" date="2019-03" db="EMBL/GenBank/DDBJ databases">
        <title>Genomic Encyclopedia of Archaeal and Bacterial Type Strains, Phase II (KMG-II): from individual species to whole genera.</title>
        <authorList>
            <person name="Goeker M."/>
        </authorList>
    </citation>
    <scope>NUCLEOTIDE SEQUENCE [LARGE SCALE GENOMIC DNA]</scope>
    <source>
        <strain evidence="3 4">DSM 45499</strain>
    </source>
</reference>
<evidence type="ECO:0000313" key="3">
    <source>
        <dbReference type="EMBL" id="TDV56404.1"/>
    </source>
</evidence>
<keyword evidence="2" id="KW-1133">Transmembrane helix</keyword>
<gene>
    <name evidence="3" type="ORF">CLV71_102471</name>
</gene>
<feature type="transmembrane region" description="Helical" evidence="2">
    <location>
        <begin position="31"/>
        <end position="50"/>
    </location>
</feature>
<keyword evidence="4" id="KW-1185">Reference proteome</keyword>
<dbReference type="OrthoDB" id="3440574at2"/>
<accession>A0A4R7W1Q3</accession>
<name>A0A4R7W1Q3_9PSEU</name>
<feature type="compositionally biased region" description="Basic and acidic residues" evidence="1">
    <location>
        <begin position="1"/>
        <end position="13"/>
    </location>
</feature>
<dbReference type="EMBL" id="SOCP01000002">
    <property type="protein sequence ID" value="TDV56404.1"/>
    <property type="molecule type" value="Genomic_DNA"/>
</dbReference>
<dbReference type="AlphaFoldDB" id="A0A4R7W1Q3"/>
<dbReference type="RefSeq" id="WP_133901652.1">
    <property type="nucleotide sequence ID" value="NZ_SOCP01000002.1"/>
</dbReference>
<dbReference type="SUPFAM" id="SSF53822">
    <property type="entry name" value="Periplasmic binding protein-like I"/>
    <property type="match status" value="1"/>
</dbReference>
<dbReference type="Gene3D" id="3.40.50.2300">
    <property type="match status" value="2"/>
</dbReference>
<keyword evidence="2" id="KW-0472">Membrane</keyword>
<evidence type="ECO:0000313" key="4">
    <source>
        <dbReference type="Proteomes" id="UP000294927"/>
    </source>
</evidence>
<evidence type="ECO:0000256" key="2">
    <source>
        <dbReference type="SAM" id="Phobius"/>
    </source>
</evidence>
<keyword evidence="2" id="KW-0812">Transmembrane</keyword>
<dbReference type="InterPro" id="IPR028082">
    <property type="entry name" value="Peripla_BP_I"/>
</dbReference>